<accession>A0A7X9DK42</accession>
<reference evidence="2 3" key="1">
    <citation type="journal article" date="2020" name="Biotechnol. Biofuels">
        <title>New insights from the biogas microbiome by comprehensive genome-resolved metagenomics of nearly 1600 species originating from multiple anaerobic digesters.</title>
        <authorList>
            <person name="Campanaro S."/>
            <person name="Treu L."/>
            <person name="Rodriguez-R L.M."/>
            <person name="Kovalovszki A."/>
            <person name="Ziels R.M."/>
            <person name="Maus I."/>
            <person name="Zhu X."/>
            <person name="Kougias P.G."/>
            <person name="Basile A."/>
            <person name="Luo G."/>
            <person name="Schluter A."/>
            <person name="Konstantinidis K.T."/>
            <person name="Angelidaki I."/>
        </authorList>
    </citation>
    <scope>NUCLEOTIDE SEQUENCE [LARGE SCALE GENOMIC DNA]</scope>
    <source>
        <strain evidence="2">AS27yjCOA_165</strain>
    </source>
</reference>
<evidence type="ECO:0000313" key="2">
    <source>
        <dbReference type="EMBL" id="NMB69887.1"/>
    </source>
</evidence>
<keyword evidence="1" id="KW-0472">Membrane</keyword>
<sequence length="394" mass="46200">MKKKFFFYSSLVFYILLLGVLFYFTFVRDNAEKHDKIGAVQEVPQTTTSAKAEVCTQKNVLEFYYYAHDYPLWEPNNKYGMYIYPENESFFEIAQNLVNSSGGDWGYVLIPYNMADRDYDKWNRVFEQLRNKHLIPIIQLWDVNLDKYKKQTQEAANFLNSFLWPIKYRYISVYNEPNDSSFWYGKTDPAEYAKVLNYSIEIFKGENPDYFMLNGALNTSAPSDGKHIDALEFMYQMNQEVPGIFDKLDGWASHPYPQPNFSGSPTARGRWSIRAYEDELEYLTSSLGVKKTLPVFITETGWAHAEGENYNGSYPSVETVSEYFKTAYKDVWLSDDRVRAVIPFTIWYQPPFDHFSWINRDRVPYLHYEVIKKLNKIKGNPPVIKSDEYVVSGC</sequence>
<evidence type="ECO:0008006" key="4">
    <source>
        <dbReference type="Google" id="ProtNLM"/>
    </source>
</evidence>
<proteinExistence type="predicted"/>
<protein>
    <recommendedName>
        <fullName evidence="4">Asl1-like glycosyl hydrolase catalytic domain-containing protein</fullName>
    </recommendedName>
</protein>
<evidence type="ECO:0000256" key="1">
    <source>
        <dbReference type="SAM" id="Phobius"/>
    </source>
</evidence>
<comment type="caution">
    <text evidence="2">The sequence shown here is derived from an EMBL/GenBank/DDBJ whole genome shotgun (WGS) entry which is preliminary data.</text>
</comment>
<dbReference type="SUPFAM" id="SSF51445">
    <property type="entry name" value="(Trans)glycosidases"/>
    <property type="match status" value="1"/>
</dbReference>
<feature type="transmembrane region" description="Helical" evidence="1">
    <location>
        <begin position="6"/>
        <end position="26"/>
    </location>
</feature>
<name>A0A7X9DK42_UNCKA</name>
<dbReference type="Proteomes" id="UP000526033">
    <property type="component" value="Unassembled WGS sequence"/>
</dbReference>
<organism evidence="2 3">
    <name type="scientific">candidate division WWE3 bacterium</name>
    <dbReference type="NCBI Taxonomy" id="2053526"/>
    <lineage>
        <taxon>Bacteria</taxon>
        <taxon>Katanobacteria</taxon>
    </lineage>
</organism>
<dbReference type="AlphaFoldDB" id="A0A7X9DK42"/>
<evidence type="ECO:0000313" key="3">
    <source>
        <dbReference type="Proteomes" id="UP000526033"/>
    </source>
</evidence>
<keyword evidence="1" id="KW-0812">Transmembrane</keyword>
<dbReference type="InterPro" id="IPR017853">
    <property type="entry name" value="GH"/>
</dbReference>
<keyword evidence="1" id="KW-1133">Transmembrane helix</keyword>
<gene>
    <name evidence="2" type="ORF">GYA27_01640</name>
</gene>
<dbReference type="EMBL" id="JAAZNL010000016">
    <property type="protein sequence ID" value="NMB69887.1"/>
    <property type="molecule type" value="Genomic_DNA"/>
</dbReference>
<dbReference type="Gene3D" id="3.20.20.80">
    <property type="entry name" value="Glycosidases"/>
    <property type="match status" value="1"/>
</dbReference>